<dbReference type="Proteomes" id="UP001417504">
    <property type="component" value="Unassembled WGS sequence"/>
</dbReference>
<dbReference type="InterPro" id="IPR057196">
    <property type="entry name" value="DUF7874"/>
</dbReference>
<dbReference type="Pfam" id="PF25284">
    <property type="entry name" value="DUF7874"/>
    <property type="match status" value="1"/>
</dbReference>
<accession>A0AAP0NYK6</accession>
<dbReference type="EMBL" id="JBBNAE010000005">
    <property type="protein sequence ID" value="KAK9123174.1"/>
    <property type="molecule type" value="Genomic_DNA"/>
</dbReference>
<evidence type="ECO:0000313" key="2">
    <source>
        <dbReference type="Proteomes" id="UP001417504"/>
    </source>
</evidence>
<dbReference type="AlphaFoldDB" id="A0AAP0NYK6"/>
<comment type="caution">
    <text evidence="1">The sequence shown here is derived from an EMBL/GenBank/DDBJ whole genome shotgun (WGS) entry which is preliminary data.</text>
</comment>
<organism evidence="1 2">
    <name type="scientific">Stephania japonica</name>
    <dbReference type="NCBI Taxonomy" id="461633"/>
    <lineage>
        <taxon>Eukaryota</taxon>
        <taxon>Viridiplantae</taxon>
        <taxon>Streptophyta</taxon>
        <taxon>Embryophyta</taxon>
        <taxon>Tracheophyta</taxon>
        <taxon>Spermatophyta</taxon>
        <taxon>Magnoliopsida</taxon>
        <taxon>Ranunculales</taxon>
        <taxon>Menispermaceae</taxon>
        <taxon>Menispermoideae</taxon>
        <taxon>Cissampelideae</taxon>
        <taxon>Stephania</taxon>
    </lineage>
</organism>
<dbReference type="PANTHER" id="PTHR37216">
    <property type="entry name" value="EXPRESSED PROTEIN"/>
    <property type="match status" value="1"/>
</dbReference>
<name>A0AAP0NYK6_9MAGN</name>
<dbReference type="PANTHER" id="PTHR37216:SF1">
    <property type="entry name" value="EXPRESSED PROTEIN"/>
    <property type="match status" value="1"/>
</dbReference>
<sequence length="154" mass="17036">MQSGNAIDRKRIKIIPIIERFYGEFFPSNKLEMNRGEFYHAVCQIVQEINASAGGVQLRVPSYESIKKELPTTDPSSPTIDQRKIENVIVKVFPSAGVIGKATISKIMLSIFGVPAAALFIKGKFYPKVGIKDEYLIPAVTSATVLALSMMRMI</sequence>
<proteinExistence type="predicted"/>
<evidence type="ECO:0000313" key="1">
    <source>
        <dbReference type="EMBL" id="KAK9123174.1"/>
    </source>
</evidence>
<keyword evidence="2" id="KW-1185">Reference proteome</keyword>
<reference evidence="1 2" key="1">
    <citation type="submission" date="2024-01" db="EMBL/GenBank/DDBJ databases">
        <title>Genome assemblies of Stephania.</title>
        <authorList>
            <person name="Yang L."/>
        </authorList>
    </citation>
    <scope>NUCLEOTIDE SEQUENCE [LARGE SCALE GENOMIC DNA]</scope>
    <source>
        <strain evidence="1">QJT</strain>
        <tissue evidence="1">Leaf</tissue>
    </source>
</reference>
<protein>
    <submittedName>
        <fullName evidence="1">Uncharacterized protein</fullName>
    </submittedName>
</protein>
<gene>
    <name evidence="1" type="ORF">Sjap_012776</name>
</gene>